<sequence>MTTAFSWEAFEKIQVVGILRNVPPQHIQTLFEVYLDAGLTTIEITMNSPGAADTISSLNKIFGDRLNIGAGTVCTSYDLEKALAAGAQFIVTPVLAEDVIKGCVEKKVPVFAGAYSPTEIFRAWQLGASMVKVFPAGQLGVQYIKEVLAPLNNMKLLPTGGITQSNFIEFLEAGAQGLGMGSHLLPKQLIEEERWDELSRHLTGFVEKFKKFKQNKT</sequence>
<dbReference type="InterPro" id="IPR013785">
    <property type="entry name" value="Aldolase_TIM"/>
</dbReference>
<evidence type="ECO:0000256" key="4">
    <source>
        <dbReference type="ARBA" id="ARBA00023239"/>
    </source>
</evidence>
<keyword evidence="5" id="KW-0119">Carbohydrate metabolism</keyword>
<evidence type="ECO:0000256" key="5">
    <source>
        <dbReference type="ARBA" id="ARBA00023277"/>
    </source>
</evidence>
<dbReference type="EMBL" id="JBHUOX010000030">
    <property type="protein sequence ID" value="MFD3003453.1"/>
    <property type="molecule type" value="Genomic_DNA"/>
</dbReference>
<name>A0ABW6C6F1_9BACT</name>
<dbReference type="RefSeq" id="WP_377490876.1">
    <property type="nucleotide sequence ID" value="NZ_JBHUOX010000030.1"/>
</dbReference>
<dbReference type="InterPro" id="IPR000887">
    <property type="entry name" value="Aldlse_KDPG_KHG"/>
</dbReference>
<reference evidence="7" key="1">
    <citation type="journal article" date="2019" name="Int. J. Syst. Evol. Microbiol.">
        <title>The Global Catalogue of Microorganisms (GCM) 10K type strain sequencing project: providing services to taxonomists for standard genome sequencing and annotation.</title>
        <authorList>
            <consortium name="The Broad Institute Genomics Platform"/>
            <consortium name="The Broad Institute Genome Sequencing Center for Infectious Disease"/>
            <person name="Wu L."/>
            <person name="Ma J."/>
        </authorList>
    </citation>
    <scope>NUCLEOTIDE SEQUENCE [LARGE SCALE GENOMIC DNA]</scope>
    <source>
        <strain evidence="7">KCTC 23984</strain>
    </source>
</reference>
<dbReference type="PANTHER" id="PTHR30246:SF1">
    <property type="entry name" value="2-DEHYDRO-3-DEOXY-6-PHOSPHOGALACTONATE ALDOLASE-RELATED"/>
    <property type="match status" value="1"/>
</dbReference>
<proteinExistence type="inferred from homology"/>
<keyword evidence="4" id="KW-0456">Lyase</keyword>
<evidence type="ECO:0000313" key="7">
    <source>
        <dbReference type="Proteomes" id="UP001597641"/>
    </source>
</evidence>
<comment type="pathway">
    <text evidence="1">Carbohydrate acid metabolism.</text>
</comment>
<keyword evidence="7" id="KW-1185">Reference proteome</keyword>
<evidence type="ECO:0000313" key="6">
    <source>
        <dbReference type="EMBL" id="MFD3003453.1"/>
    </source>
</evidence>
<evidence type="ECO:0000256" key="1">
    <source>
        <dbReference type="ARBA" id="ARBA00004761"/>
    </source>
</evidence>
<organism evidence="6 7">
    <name type="scientific">Pontibacter toksunensis</name>
    <dbReference type="NCBI Taxonomy" id="1332631"/>
    <lineage>
        <taxon>Bacteria</taxon>
        <taxon>Pseudomonadati</taxon>
        <taxon>Bacteroidota</taxon>
        <taxon>Cytophagia</taxon>
        <taxon>Cytophagales</taxon>
        <taxon>Hymenobacteraceae</taxon>
        <taxon>Pontibacter</taxon>
    </lineage>
</organism>
<comment type="subunit">
    <text evidence="3">Homotrimer.</text>
</comment>
<evidence type="ECO:0000256" key="2">
    <source>
        <dbReference type="ARBA" id="ARBA00006906"/>
    </source>
</evidence>
<dbReference type="Pfam" id="PF01081">
    <property type="entry name" value="Aldolase"/>
    <property type="match status" value="1"/>
</dbReference>
<dbReference type="PANTHER" id="PTHR30246">
    <property type="entry name" value="2-KETO-3-DEOXY-6-PHOSPHOGLUCONATE ALDOLASE"/>
    <property type="match status" value="1"/>
</dbReference>
<comment type="caution">
    <text evidence="6">The sequence shown here is derived from an EMBL/GenBank/DDBJ whole genome shotgun (WGS) entry which is preliminary data.</text>
</comment>
<dbReference type="CDD" id="cd00452">
    <property type="entry name" value="KDPG_aldolase"/>
    <property type="match status" value="1"/>
</dbReference>
<comment type="similarity">
    <text evidence="2">Belongs to the KHG/KDPG aldolase family.</text>
</comment>
<dbReference type="Proteomes" id="UP001597641">
    <property type="component" value="Unassembled WGS sequence"/>
</dbReference>
<accession>A0ABW6C6F1</accession>
<dbReference type="SUPFAM" id="SSF51569">
    <property type="entry name" value="Aldolase"/>
    <property type="match status" value="1"/>
</dbReference>
<protein>
    <submittedName>
        <fullName evidence="6">Bifunctional 4-hydroxy-2-oxoglutarate aldolase/2-dehydro-3-deoxy-phosphogluconate aldolase</fullName>
    </submittedName>
</protein>
<evidence type="ECO:0000256" key="3">
    <source>
        <dbReference type="ARBA" id="ARBA00011233"/>
    </source>
</evidence>
<gene>
    <name evidence="6" type="ORF">ACFS7Z_24055</name>
</gene>
<dbReference type="Gene3D" id="3.20.20.70">
    <property type="entry name" value="Aldolase class I"/>
    <property type="match status" value="1"/>
</dbReference>
<dbReference type="NCBIfam" id="TIGR01182">
    <property type="entry name" value="eda"/>
    <property type="match status" value="1"/>
</dbReference>